<dbReference type="GO" id="GO:0045259">
    <property type="term" value="C:proton-transporting ATP synthase complex"/>
    <property type="evidence" value="ECO:0007669"/>
    <property type="project" value="UniProtKB-KW"/>
</dbReference>
<dbReference type="HAMAP" id="MF_01398">
    <property type="entry name" value="ATP_synth_b_bprime"/>
    <property type="match status" value="1"/>
</dbReference>
<proteinExistence type="inferred from homology"/>
<evidence type="ECO:0000256" key="8">
    <source>
        <dbReference type="ARBA" id="ARBA00023065"/>
    </source>
</evidence>
<dbReference type="Gene3D" id="1.20.5.620">
    <property type="entry name" value="F1F0 ATP synthase subunit B, membrane domain"/>
    <property type="match status" value="1"/>
</dbReference>
<dbReference type="InterPro" id="IPR005864">
    <property type="entry name" value="ATP_synth_F0_bsu_bac"/>
</dbReference>
<dbReference type="GO" id="GO:0046933">
    <property type="term" value="F:proton-transporting ATP synthase activity, rotational mechanism"/>
    <property type="evidence" value="ECO:0007669"/>
    <property type="project" value="UniProtKB-UniRule"/>
</dbReference>
<protein>
    <recommendedName>
        <fullName evidence="15">ATP synthase subunit b</fullName>
    </recommendedName>
    <alternativeName>
        <fullName evidence="15">ATP synthase F(0) sector subunit b</fullName>
    </alternativeName>
    <alternativeName>
        <fullName evidence="15">ATPase subunit I</fullName>
    </alternativeName>
    <alternativeName>
        <fullName evidence="15">F-type ATPase subunit b</fullName>
        <shortName evidence="15">F-ATPase subunit b</shortName>
    </alternativeName>
</protein>
<comment type="function">
    <text evidence="12">Component of the F(0) channel, it forms part of the peripheral stalk, linking F(1) to F(0). The b'-subunit is a diverged and duplicated form of b found in plants and photosynthetic bacteria.</text>
</comment>
<dbReference type="AlphaFoldDB" id="A0A8B6X632"/>
<evidence type="ECO:0000256" key="17">
    <source>
        <dbReference type="SAM" id="Coils"/>
    </source>
</evidence>
<evidence type="ECO:0000313" key="19">
    <source>
        <dbReference type="RefSeq" id="WP_028312053.1"/>
    </source>
</evidence>
<evidence type="ECO:0000256" key="5">
    <source>
        <dbReference type="ARBA" id="ARBA00022692"/>
    </source>
</evidence>
<gene>
    <name evidence="15" type="primary">atpF</name>
</gene>
<dbReference type="Pfam" id="PF00430">
    <property type="entry name" value="ATP-synt_B"/>
    <property type="match status" value="1"/>
</dbReference>
<evidence type="ECO:0000256" key="13">
    <source>
        <dbReference type="ARBA" id="ARBA00026054"/>
    </source>
</evidence>
<organism evidence="18 19">
    <name type="scientific">Derxia gummosa DSM 723</name>
    <dbReference type="NCBI Taxonomy" id="1121388"/>
    <lineage>
        <taxon>Bacteria</taxon>
        <taxon>Pseudomonadati</taxon>
        <taxon>Pseudomonadota</taxon>
        <taxon>Betaproteobacteria</taxon>
        <taxon>Burkholderiales</taxon>
        <taxon>Alcaligenaceae</taxon>
        <taxon>Derxia</taxon>
    </lineage>
</organism>
<evidence type="ECO:0000256" key="15">
    <source>
        <dbReference type="HAMAP-Rule" id="MF_01398"/>
    </source>
</evidence>
<comment type="function">
    <text evidence="11 15">F(1)F(0) ATP synthase produces ATP from ADP in the presence of a proton or sodium gradient. F-type ATPases consist of two structural domains, F(1) containing the extramembraneous catalytic core and F(0) containing the membrane proton channel, linked together by a central stalk and a peripheral stalk. During catalysis, ATP synthesis in the catalytic domain of F(1) is coupled via a rotary mechanism of the central stalk subunits to proton translocation.</text>
</comment>
<keyword evidence="10 15" id="KW-0066">ATP synthesis</keyword>
<keyword evidence="7 15" id="KW-1133">Transmembrane helix</keyword>
<dbReference type="GO" id="GO:0005886">
    <property type="term" value="C:plasma membrane"/>
    <property type="evidence" value="ECO:0007669"/>
    <property type="project" value="UniProtKB-SubCell"/>
</dbReference>
<evidence type="ECO:0000256" key="3">
    <source>
        <dbReference type="ARBA" id="ARBA00022475"/>
    </source>
</evidence>
<dbReference type="InterPro" id="IPR050059">
    <property type="entry name" value="ATP_synthase_B_chain"/>
</dbReference>
<feature type="transmembrane region" description="Helical" evidence="15">
    <location>
        <begin position="6"/>
        <end position="29"/>
    </location>
</feature>
<dbReference type="GO" id="GO:0012505">
    <property type="term" value="C:endomembrane system"/>
    <property type="evidence" value="ECO:0007669"/>
    <property type="project" value="UniProtKB-SubCell"/>
</dbReference>
<comment type="subunit">
    <text evidence="15">F-type ATPases have 2 components, F(1) - the catalytic core - and F(0) - the membrane proton channel. F(1) has five subunits: alpha(3), beta(3), gamma(1), delta(1), epsilon(1). F(0) has three main subunits: a(1), b(2) and c(10-14). The alpha and beta chains form an alternating ring which encloses part of the gamma chain. F(1) is attached to F(0) by a central stalk formed by the gamma and epsilon chains, while a peripheral stalk is formed by the delta and b chains.</text>
</comment>
<feature type="coiled-coil region" evidence="17">
    <location>
        <begin position="54"/>
        <end position="126"/>
    </location>
</feature>
<keyword evidence="6 15" id="KW-0375">Hydrogen ion transport</keyword>
<evidence type="ECO:0000256" key="10">
    <source>
        <dbReference type="ARBA" id="ARBA00023310"/>
    </source>
</evidence>
<dbReference type="NCBIfam" id="TIGR01144">
    <property type="entry name" value="ATP_synt_b"/>
    <property type="match status" value="1"/>
</dbReference>
<dbReference type="GO" id="GO:0046961">
    <property type="term" value="F:proton-transporting ATPase activity, rotational mechanism"/>
    <property type="evidence" value="ECO:0007669"/>
    <property type="project" value="TreeGrafter"/>
</dbReference>
<evidence type="ECO:0000256" key="16">
    <source>
        <dbReference type="RuleBase" id="RU003848"/>
    </source>
</evidence>
<evidence type="ECO:0000256" key="2">
    <source>
        <dbReference type="ARBA" id="ARBA00022448"/>
    </source>
</evidence>
<evidence type="ECO:0000256" key="7">
    <source>
        <dbReference type="ARBA" id="ARBA00022989"/>
    </source>
</evidence>
<accession>A0A8B6X632</accession>
<sequence length="156" mass="16945">MNLNSTLIIQCLVFFALAWFTMTFVWPPLIKALDERRAKIADGLAAADKGKESLKDAQAARSKIEADARQQAAEIKAQAEKTAQALIEQAKAQTKAEQDRIVAAAKAEIEQEAVRAKNALRDQVAALAVAGAEQILRKEINAQAHADLLSQLKAQL</sequence>
<evidence type="ECO:0000256" key="6">
    <source>
        <dbReference type="ARBA" id="ARBA00022781"/>
    </source>
</evidence>
<comment type="subcellular location">
    <subcellularLocation>
        <location evidence="15">Cell membrane</location>
        <topology evidence="15">Single-pass membrane protein</topology>
    </subcellularLocation>
    <subcellularLocation>
        <location evidence="14">Endomembrane system</location>
        <topology evidence="14">Single-pass membrane protein</topology>
    </subcellularLocation>
</comment>
<evidence type="ECO:0000256" key="4">
    <source>
        <dbReference type="ARBA" id="ARBA00022547"/>
    </source>
</evidence>
<keyword evidence="8 15" id="KW-0406">Ion transport</keyword>
<keyword evidence="4 15" id="KW-0138">CF(0)</keyword>
<dbReference type="OrthoDB" id="9788020at2"/>
<evidence type="ECO:0000256" key="11">
    <source>
        <dbReference type="ARBA" id="ARBA00025198"/>
    </source>
</evidence>
<name>A0A8B6X632_9BURK</name>
<dbReference type="SUPFAM" id="SSF81573">
    <property type="entry name" value="F1F0 ATP synthase subunit B, membrane domain"/>
    <property type="match status" value="1"/>
</dbReference>
<dbReference type="RefSeq" id="WP_028312053.1">
    <property type="nucleotide sequence ID" value="NZ_AXWS01000014.1"/>
</dbReference>
<reference evidence="19" key="1">
    <citation type="submission" date="2025-08" db="UniProtKB">
        <authorList>
            <consortium name="RefSeq"/>
        </authorList>
    </citation>
    <scope>IDENTIFICATION</scope>
</reference>
<keyword evidence="17" id="KW-0175">Coiled coil</keyword>
<keyword evidence="18" id="KW-1185">Reference proteome</keyword>
<comment type="subunit">
    <text evidence="13">F-type ATPases have 2 components, F(1) - the catalytic core - and F(0) - the membrane proton channel. F(1) has five subunits: alpha(3), beta(3), gamma(1), delta(1), epsilon(1). F(0) has four main subunits: a(1), b(2) and c(10-14). The alpha and beta chains form an alternating ring which encloses part of the gamma chain. F(1) is attached to F(0) by a central stalk formed by the gamma and epsilon chains, while a peripheral stalk is formed by the delta and b chains.</text>
</comment>
<evidence type="ECO:0000256" key="12">
    <source>
        <dbReference type="ARBA" id="ARBA00025614"/>
    </source>
</evidence>
<dbReference type="InterPro" id="IPR002146">
    <property type="entry name" value="ATP_synth_b/b'su_bac/chlpt"/>
</dbReference>
<dbReference type="CDD" id="cd06503">
    <property type="entry name" value="ATP-synt_Fo_b"/>
    <property type="match status" value="1"/>
</dbReference>
<dbReference type="InterPro" id="IPR028987">
    <property type="entry name" value="ATP_synth_B-like_membr_sf"/>
</dbReference>
<dbReference type="NCBIfam" id="NF004411">
    <property type="entry name" value="PRK05759.1-2"/>
    <property type="match status" value="1"/>
</dbReference>
<dbReference type="Proteomes" id="UP000675920">
    <property type="component" value="Unplaced"/>
</dbReference>
<keyword evidence="3 15" id="KW-1003">Cell membrane</keyword>
<evidence type="ECO:0000256" key="1">
    <source>
        <dbReference type="ARBA" id="ARBA00005513"/>
    </source>
</evidence>
<dbReference type="PANTHER" id="PTHR33445">
    <property type="entry name" value="ATP SYNTHASE SUBUNIT B', CHLOROPLASTIC"/>
    <property type="match status" value="1"/>
</dbReference>
<comment type="similarity">
    <text evidence="1 15 16">Belongs to the ATPase B chain family.</text>
</comment>
<keyword evidence="5 15" id="KW-0812">Transmembrane</keyword>
<evidence type="ECO:0000256" key="9">
    <source>
        <dbReference type="ARBA" id="ARBA00023136"/>
    </source>
</evidence>
<dbReference type="PANTHER" id="PTHR33445:SF1">
    <property type="entry name" value="ATP SYNTHASE SUBUNIT B"/>
    <property type="match status" value="1"/>
</dbReference>
<keyword evidence="9 15" id="KW-0472">Membrane</keyword>
<evidence type="ECO:0000256" key="14">
    <source>
        <dbReference type="ARBA" id="ARBA00037847"/>
    </source>
</evidence>
<evidence type="ECO:0000313" key="18">
    <source>
        <dbReference type="Proteomes" id="UP000675920"/>
    </source>
</evidence>
<keyword evidence="2 15" id="KW-0813">Transport</keyword>